<keyword evidence="5" id="KW-1185">Reference proteome</keyword>
<evidence type="ECO:0000256" key="1">
    <source>
        <dbReference type="ARBA" id="ARBA00002343"/>
    </source>
</evidence>
<accession>A0AAD9W9B0</accession>
<dbReference type="AlphaFoldDB" id="A0AAD9W9B0"/>
<gene>
    <name evidence="4" type="ORF">N8I77_001298</name>
</gene>
<dbReference type="InterPro" id="IPR006594">
    <property type="entry name" value="LisH"/>
</dbReference>
<evidence type="ECO:0000313" key="5">
    <source>
        <dbReference type="Proteomes" id="UP001265746"/>
    </source>
</evidence>
<evidence type="ECO:0000259" key="3">
    <source>
        <dbReference type="PROSITE" id="PS50897"/>
    </source>
</evidence>
<dbReference type="SMART" id="SM00757">
    <property type="entry name" value="CRA"/>
    <property type="match status" value="1"/>
</dbReference>
<comment type="caution">
    <text evidence="4">The sequence shown here is derived from an EMBL/GenBank/DDBJ whole genome shotgun (WGS) entry which is preliminary data.</text>
</comment>
<dbReference type="Pfam" id="PF08513">
    <property type="entry name" value="LisH"/>
    <property type="match status" value="1"/>
</dbReference>
<organism evidence="4 5">
    <name type="scientific">Phomopsis amygdali</name>
    <name type="common">Fusicoccum amygdali</name>
    <dbReference type="NCBI Taxonomy" id="1214568"/>
    <lineage>
        <taxon>Eukaryota</taxon>
        <taxon>Fungi</taxon>
        <taxon>Dikarya</taxon>
        <taxon>Ascomycota</taxon>
        <taxon>Pezizomycotina</taxon>
        <taxon>Sordariomycetes</taxon>
        <taxon>Sordariomycetidae</taxon>
        <taxon>Diaporthales</taxon>
        <taxon>Diaporthaceae</taxon>
        <taxon>Diaporthe</taxon>
    </lineage>
</organism>
<name>A0AAD9W9B0_PHOAM</name>
<dbReference type="InterPro" id="IPR013144">
    <property type="entry name" value="CRA_dom"/>
</dbReference>
<comment type="function">
    <text evidence="1">Involved in the proteasome-dependent degradation of fructose-1,6-bisphosphatase.</text>
</comment>
<dbReference type="PANTHER" id="PTHR12864">
    <property type="entry name" value="RAN BINDING PROTEIN 9-RELATED"/>
    <property type="match status" value="1"/>
</dbReference>
<evidence type="ECO:0000256" key="2">
    <source>
        <dbReference type="SAM" id="MobiDB-lite"/>
    </source>
</evidence>
<sequence length="354" mass="40202">MSSSGPPTIQFQPPGSDDLAFWERVAAEFRNRFGNMTSTTSTATPFRHAFEQRVVDMSMPKRLVLLCLHPQCLSLSWRKPCTLGQMMLYIYQWESLLDKNAEEDISKINSDRPPNPNFFKSHPRHTAAGVPLTEMDSDINALILDYLTMEGYPQAAANFSKEANLQPMQEDPAISARQDIRNLIHQGHIQDAIEALNELDPEILDQDAHLHFALLRLQLVELIRNSSDGDKNVMTAIQFARDQLGPRASRQPAFLKPLENTMAILLYPRDSLKPEQAAIMHPNLRREVSDMVNKAILHRQTQRREAAIRHLVKIRAWAEESARNSRKNLPDRIELGLNGEDSSHENGSEPMVTN</sequence>
<evidence type="ECO:0000313" key="4">
    <source>
        <dbReference type="EMBL" id="KAK2614478.1"/>
    </source>
</evidence>
<dbReference type="PROSITE" id="PS50897">
    <property type="entry name" value="CTLH"/>
    <property type="match status" value="1"/>
</dbReference>
<proteinExistence type="predicted"/>
<feature type="domain" description="CTLH" evidence="3">
    <location>
        <begin position="173"/>
        <end position="230"/>
    </location>
</feature>
<protein>
    <recommendedName>
        <fullName evidence="3">CTLH domain-containing protein</fullName>
    </recommendedName>
</protein>
<dbReference type="InterPro" id="IPR006595">
    <property type="entry name" value="CTLH_C"/>
</dbReference>
<dbReference type="Pfam" id="PF10607">
    <property type="entry name" value="CTLH"/>
    <property type="match status" value="1"/>
</dbReference>
<dbReference type="InterPro" id="IPR050618">
    <property type="entry name" value="Ubq-SigPath_Reg"/>
</dbReference>
<dbReference type="InterPro" id="IPR024964">
    <property type="entry name" value="CTLH/CRA"/>
</dbReference>
<dbReference type="EMBL" id="JAUJFL010000001">
    <property type="protein sequence ID" value="KAK2614478.1"/>
    <property type="molecule type" value="Genomic_DNA"/>
</dbReference>
<reference evidence="4" key="1">
    <citation type="submission" date="2023-06" db="EMBL/GenBank/DDBJ databases">
        <authorList>
            <person name="Noh H."/>
        </authorList>
    </citation>
    <scope>NUCLEOTIDE SEQUENCE</scope>
    <source>
        <strain evidence="4">DUCC20226</strain>
    </source>
</reference>
<dbReference type="SMART" id="SM00667">
    <property type="entry name" value="LisH"/>
    <property type="match status" value="1"/>
</dbReference>
<dbReference type="PROSITE" id="PS50896">
    <property type="entry name" value="LISH"/>
    <property type="match status" value="1"/>
</dbReference>
<dbReference type="SMART" id="SM00668">
    <property type="entry name" value="CTLH"/>
    <property type="match status" value="1"/>
</dbReference>
<feature type="region of interest" description="Disordered" evidence="2">
    <location>
        <begin position="330"/>
        <end position="354"/>
    </location>
</feature>
<dbReference type="Proteomes" id="UP001265746">
    <property type="component" value="Unassembled WGS sequence"/>
</dbReference>